<dbReference type="InterPro" id="IPR001155">
    <property type="entry name" value="OxRdtase_FMN_N"/>
</dbReference>
<dbReference type="EC" id="1.-.-.-" evidence="4"/>
<reference evidence="4" key="2">
    <citation type="submission" date="2020-01" db="EMBL/GenBank/DDBJ databases">
        <authorList>
            <person name="Hornung B."/>
        </authorList>
    </citation>
    <scope>NUCLEOTIDE SEQUENCE</scope>
    <source>
        <strain evidence="4">PacBioINE</strain>
    </source>
</reference>
<evidence type="ECO:0000313" key="5">
    <source>
        <dbReference type="EMBL" id="CEJ06855.1"/>
    </source>
</evidence>
<dbReference type="Gene3D" id="3.20.20.70">
    <property type="entry name" value="Aldolase class I"/>
    <property type="match status" value="1"/>
</dbReference>
<evidence type="ECO:0000313" key="4">
    <source>
        <dbReference type="EMBL" id="CAA7601838.1"/>
    </source>
</evidence>
<dbReference type="InterPro" id="IPR051799">
    <property type="entry name" value="NADH_flavin_oxidoreductase"/>
</dbReference>
<dbReference type="EMBL" id="LR746496">
    <property type="protein sequence ID" value="CAA7601838.1"/>
    <property type="molecule type" value="Genomic_DNA"/>
</dbReference>
<dbReference type="Proteomes" id="UP001071230">
    <property type="component" value="Unassembled WGS sequence"/>
</dbReference>
<name>A0A8S0W3M4_9FIRM</name>
<evidence type="ECO:0000259" key="3">
    <source>
        <dbReference type="Pfam" id="PF00724"/>
    </source>
</evidence>
<keyword evidence="1" id="KW-0285">Flavoprotein</keyword>
<dbReference type="GO" id="GO:0016491">
    <property type="term" value="F:oxidoreductase activity"/>
    <property type="evidence" value="ECO:0007669"/>
    <property type="project" value="UniProtKB-KW"/>
</dbReference>
<dbReference type="KEGG" id="aacx:DEACI_2508"/>
<dbReference type="PANTHER" id="PTHR43656">
    <property type="entry name" value="BINDING OXIDOREDUCTASE, PUTATIVE (AFU_ORTHOLOGUE AFUA_2G08260)-RELATED"/>
    <property type="match status" value="1"/>
</dbReference>
<protein>
    <submittedName>
        <fullName evidence="4 5">NADH oxidase</fullName>
        <ecNumber evidence="4">1.-.-.-</ecNumber>
    </submittedName>
</protein>
<evidence type="ECO:0000313" key="6">
    <source>
        <dbReference type="Proteomes" id="UP001071230"/>
    </source>
</evidence>
<gene>
    <name evidence="5" type="ORF">DEACI_1308</name>
    <name evidence="4" type="ORF">DEACI_2508</name>
</gene>
<evidence type="ECO:0000256" key="2">
    <source>
        <dbReference type="ARBA" id="ARBA00023002"/>
    </source>
</evidence>
<dbReference type="RefSeq" id="WP_240985310.1">
    <property type="nucleotide sequence ID" value="NZ_CDGJ01000034.1"/>
</dbReference>
<proteinExistence type="predicted"/>
<dbReference type="Proteomes" id="UP000836597">
    <property type="component" value="Chromosome"/>
</dbReference>
<dbReference type="PANTHER" id="PTHR43656:SF2">
    <property type="entry name" value="BINDING OXIDOREDUCTASE, PUTATIVE (AFU_ORTHOLOGUE AFUA_2G08260)-RELATED"/>
    <property type="match status" value="1"/>
</dbReference>
<dbReference type="AlphaFoldDB" id="A0A8S0W3M4"/>
<keyword evidence="6" id="KW-1185">Reference proteome</keyword>
<dbReference type="SUPFAM" id="SSF51395">
    <property type="entry name" value="FMN-linked oxidoreductases"/>
    <property type="match status" value="1"/>
</dbReference>
<evidence type="ECO:0000256" key="1">
    <source>
        <dbReference type="ARBA" id="ARBA00022630"/>
    </source>
</evidence>
<keyword evidence="2 4" id="KW-0560">Oxidoreductase</keyword>
<reference evidence="5" key="1">
    <citation type="submission" date="2014-11" db="EMBL/GenBank/DDBJ databases">
        <authorList>
            <person name="Hornung B.V."/>
        </authorList>
    </citation>
    <scope>NUCLEOTIDE SEQUENCE</scope>
    <source>
        <strain evidence="5">INE</strain>
    </source>
</reference>
<dbReference type="GO" id="GO:0010181">
    <property type="term" value="F:FMN binding"/>
    <property type="evidence" value="ECO:0007669"/>
    <property type="project" value="InterPro"/>
</dbReference>
<accession>A0A8S0W3M4</accession>
<organism evidence="4">
    <name type="scientific">Acididesulfobacillus acetoxydans</name>
    <dbReference type="NCBI Taxonomy" id="1561005"/>
    <lineage>
        <taxon>Bacteria</taxon>
        <taxon>Bacillati</taxon>
        <taxon>Bacillota</taxon>
        <taxon>Clostridia</taxon>
        <taxon>Eubacteriales</taxon>
        <taxon>Peptococcaceae</taxon>
        <taxon>Acididesulfobacillus</taxon>
    </lineage>
</organism>
<feature type="domain" description="NADH:flavin oxidoreductase/NADH oxidase N-terminal" evidence="3">
    <location>
        <begin position="4"/>
        <end position="327"/>
    </location>
</feature>
<dbReference type="InterPro" id="IPR013785">
    <property type="entry name" value="Aldolase_TIM"/>
</dbReference>
<sequence length="330" mass="35299">MYKLTMPLDVGSLHLTNRLVMPPMATAKAEKDGTAGGSLIDYYAEKSLGGYLGLIIIEHSYVSPLGQASLGQLSVAGERTVPGLRRLAQEIHRNGPKTVMQINHAGSATSEEVIRETPVGPSAVANPRKGGLPRELNHEEIAQIIESFAEAARRVKEAGFDGVEIHAAHGYLLNQFFSPLTNRRLDEYGGELRSRLRLHLEVLEAVRGAVGPDYPVLMRWGASDCTEGGVTLKESCRAARYLAEAGLDILDISGGMCGYSVPGLNAQGYFAPWAAAIKQAVSLPVILTGGITEAMAAERLLEENKADLIGVGRALLNDSAWAGKAMESLI</sequence>
<dbReference type="Pfam" id="PF00724">
    <property type="entry name" value="Oxidored_FMN"/>
    <property type="match status" value="1"/>
</dbReference>
<dbReference type="CDD" id="cd02803">
    <property type="entry name" value="OYE_like_FMN_family"/>
    <property type="match status" value="1"/>
</dbReference>
<dbReference type="EMBL" id="CDGJ01000034">
    <property type="protein sequence ID" value="CEJ06855.1"/>
    <property type="molecule type" value="Genomic_DNA"/>
</dbReference>